<dbReference type="EMBL" id="JBHRTR010000035">
    <property type="protein sequence ID" value="MFC3229986.1"/>
    <property type="molecule type" value="Genomic_DNA"/>
</dbReference>
<reference evidence="2" key="1">
    <citation type="journal article" date="2019" name="Int. J. Syst. Evol. Microbiol.">
        <title>The Global Catalogue of Microorganisms (GCM) 10K type strain sequencing project: providing services to taxonomists for standard genome sequencing and annotation.</title>
        <authorList>
            <consortium name="The Broad Institute Genomics Platform"/>
            <consortium name="The Broad Institute Genome Sequencing Center for Infectious Disease"/>
            <person name="Wu L."/>
            <person name="Ma J."/>
        </authorList>
    </citation>
    <scope>NUCLEOTIDE SEQUENCE [LARGE SCALE GENOMIC DNA]</scope>
    <source>
        <strain evidence="2">KCTC 42964</strain>
    </source>
</reference>
<comment type="caution">
    <text evidence="1">The sequence shown here is derived from an EMBL/GenBank/DDBJ whole genome shotgun (WGS) entry which is preliminary data.</text>
</comment>
<keyword evidence="2" id="KW-1185">Reference proteome</keyword>
<sequence>MNQIQTISHGQDDALQDAVGARGGYRGGYLAGIDRLRNALAAAPEDDSIRLQLAKALFAAGDMAAAQVEADRVTRFASNWGQRIEAWRISIAAAPYCTGLDVLDLRALSQRWSGHLQARRLGLQVPAPAPRAPGLPLRVGYLLAELPADGRFWPLHAHDSSRVQAHAFWCGSTPAPDPVFEDLSQTGSVAAADRMRRHDLDLLIDLCPAGLAATDMLTVLRPARLQIGMGSRLVPDFDSGHDILLGGGRLF</sequence>
<protein>
    <submittedName>
        <fullName evidence="1">Tetratricopeptide repeat protein</fullName>
    </submittedName>
</protein>
<name>A0ABV7L6E6_9PROT</name>
<evidence type="ECO:0000313" key="2">
    <source>
        <dbReference type="Proteomes" id="UP001595528"/>
    </source>
</evidence>
<organism evidence="1 2">
    <name type="scientific">Marinibaculum pumilum</name>
    <dbReference type="NCBI Taxonomy" id="1766165"/>
    <lineage>
        <taxon>Bacteria</taxon>
        <taxon>Pseudomonadati</taxon>
        <taxon>Pseudomonadota</taxon>
        <taxon>Alphaproteobacteria</taxon>
        <taxon>Rhodospirillales</taxon>
        <taxon>Rhodospirillaceae</taxon>
        <taxon>Marinibaculum</taxon>
    </lineage>
</organism>
<dbReference type="Proteomes" id="UP001595528">
    <property type="component" value="Unassembled WGS sequence"/>
</dbReference>
<proteinExistence type="predicted"/>
<accession>A0ABV7L6E6</accession>
<dbReference type="RefSeq" id="WP_379904722.1">
    <property type="nucleotide sequence ID" value="NZ_JBHRTR010000035.1"/>
</dbReference>
<dbReference type="Pfam" id="PF14559">
    <property type="entry name" value="TPR_19"/>
    <property type="match status" value="1"/>
</dbReference>
<evidence type="ECO:0000313" key="1">
    <source>
        <dbReference type="EMBL" id="MFC3229986.1"/>
    </source>
</evidence>
<gene>
    <name evidence="1" type="ORF">ACFOGJ_22235</name>
</gene>
<dbReference type="Gene3D" id="3.40.50.11380">
    <property type="match status" value="1"/>
</dbReference>
<feature type="non-terminal residue" evidence="1">
    <location>
        <position position="251"/>
    </location>
</feature>